<proteinExistence type="predicted"/>
<feature type="domain" description="RNase H type-1" evidence="2">
    <location>
        <begin position="42"/>
        <end position="97"/>
    </location>
</feature>
<dbReference type="CDD" id="cd06222">
    <property type="entry name" value="RNase_H_like"/>
    <property type="match status" value="1"/>
</dbReference>
<dbReference type="InterPro" id="IPR002156">
    <property type="entry name" value="RNaseH_domain"/>
</dbReference>
<keyword evidence="4" id="KW-1185">Reference proteome</keyword>
<name>A0A6A2ZSZ3_HIBSY</name>
<dbReference type="PANTHER" id="PTHR47723">
    <property type="entry name" value="OS05G0353850 PROTEIN"/>
    <property type="match status" value="1"/>
</dbReference>
<comment type="caution">
    <text evidence="3">The sequence shown here is derived from an EMBL/GenBank/DDBJ whole genome shotgun (WGS) entry which is preliminary data.</text>
</comment>
<evidence type="ECO:0000259" key="2">
    <source>
        <dbReference type="Pfam" id="PF13456"/>
    </source>
</evidence>
<sequence length="179" mass="20188">MNNGDSHRSGTKQTTRQQWRSPQAGMIKINTGGTADLRTMDATGGLLRDDTGQWLTGFHRNIDSCLAFQTELWASFYGLTSSSNHGFKDVEAKLDNKEWRAKLSYVRRESNEVADALAHIECNGRLGLMVLSHPSNEIWRALNLDSSFFNLGFLTVLAVLYCYQKKGYGWVTLFINCNK</sequence>
<dbReference type="GO" id="GO:0004523">
    <property type="term" value="F:RNA-DNA hybrid ribonuclease activity"/>
    <property type="evidence" value="ECO:0007669"/>
    <property type="project" value="InterPro"/>
</dbReference>
<evidence type="ECO:0000256" key="1">
    <source>
        <dbReference type="SAM" id="MobiDB-lite"/>
    </source>
</evidence>
<dbReference type="Pfam" id="PF13456">
    <property type="entry name" value="RVT_3"/>
    <property type="match status" value="1"/>
</dbReference>
<protein>
    <recommendedName>
        <fullName evidence="2">RNase H type-1 domain-containing protein</fullName>
    </recommendedName>
</protein>
<organism evidence="3 4">
    <name type="scientific">Hibiscus syriacus</name>
    <name type="common">Rose of Sharon</name>
    <dbReference type="NCBI Taxonomy" id="106335"/>
    <lineage>
        <taxon>Eukaryota</taxon>
        <taxon>Viridiplantae</taxon>
        <taxon>Streptophyta</taxon>
        <taxon>Embryophyta</taxon>
        <taxon>Tracheophyta</taxon>
        <taxon>Spermatophyta</taxon>
        <taxon>Magnoliopsida</taxon>
        <taxon>eudicotyledons</taxon>
        <taxon>Gunneridae</taxon>
        <taxon>Pentapetalae</taxon>
        <taxon>rosids</taxon>
        <taxon>malvids</taxon>
        <taxon>Malvales</taxon>
        <taxon>Malvaceae</taxon>
        <taxon>Malvoideae</taxon>
        <taxon>Hibiscus</taxon>
    </lineage>
</organism>
<feature type="compositionally biased region" description="Polar residues" evidence="1">
    <location>
        <begin position="11"/>
        <end position="21"/>
    </location>
</feature>
<dbReference type="Proteomes" id="UP000436088">
    <property type="component" value="Unassembled WGS sequence"/>
</dbReference>
<dbReference type="EMBL" id="VEPZ02001094">
    <property type="protein sequence ID" value="KAE8695181.1"/>
    <property type="molecule type" value="Genomic_DNA"/>
</dbReference>
<dbReference type="AlphaFoldDB" id="A0A6A2ZSZ3"/>
<gene>
    <name evidence="3" type="ORF">F3Y22_tig00110733pilonHSYRG00352</name>
</gene>
<reference evidence="3" key="1">
    <citation type="submission" date="2019-09" db="EMBL/GenBank/DDBJ databases">
        <title>Draft genome information of white flower Hibiscus syriacus.</title>
        <authorList>
            <person name="Kim Y.-M."/>
        </authorList>
    </citation>
    <scope>NUCLEOTIDE SEQUENCE [LARGE SCALE GENOMIC DNA]</scope>
    <source>
        <strain evidence="3">YM2019G1</strain>
    </source>
</reference>
<dbReference type="InterPro" id="IPR044730">
    <property type="entry name" value="RNase_H-like_dom_plant"/>
</dbReference>
<feature type="region of interest" description="Disordered" evidence="1">
    <location>
        <begin position="1"/>
        <end position="32"/>
    </location>
</feature>
<dbReference type="InterPro" id="IPR053151">
    <property type="entry name" value="RNase_H-like"/>
</dbReference>
<dbReference type="PANTHER" id="PTHR47723:SF13">
    <property type="entry name" value="PUTATIVE-RELATED"/>
    <property type="match status" value="1"/>
</dbReference>
<accession>A0A6A2ZSZ3</accession>
<evidence type="ECO:0000313" key="4">
    <source>
        <dbReference type="Proteomes" id="UP000436088"/>
    </source>
</evidence>
<evidence type="ECO:0000313" key="3">
    <source>
        <dbReference type="EMBL" id="KAE8695181.1"/>
    </source>
</evidence>
<dbReference type="GO" id="GO:0003676">
    <property type="term" value="F:nucleic acid binding"/>
    <property type="evidence" value="ECO:0007669"/>
    <property type="project" value="InterPro"/>
</dbReference>